<dbReference type="OrthoDB" id="9812327at2"/>
<organism evidence="2 3">
    <name type="scientific">Brunnivagina elsteri CCALA 953</name>
    <dbReference type="NCBI Taxonomy" id="987040"/>
    <lineage>
        <taxon>Bacteria</taxon>
        <taxon>Bacillati</taxon>
        <taxon>Cyanobacteriota</taxon>
        <taxon>Cyanophyceae</taxon>
        <taxon>Nostocales</taxon>
        <taxon>Calotrichaceae</taxon>
        <taxon>Brunnivagina</taxon>
    </lineage>
</organism>
<protein>
    <submittedName>
        <fullName evidence="2">Glycosyl transferase family A</fullName>
    </submittedName>
</protein>
<gene>
    <name evidence="2" type="ORF">CK510_27075</name>
</gene>
<evidence type="ECO:0000313" key="2">
    <source>
        <dbReference type="EMBL" id="PAX51026.1"/>
    </source>
</evidence>
<dbReference type="GO" id="GO:0016740">
    <property type="term" value="F:transferase activity"/>
    <property type="evidence" value="ECO:0007669"/>
    <property type="project" value="UniProtKB-KW"/>
</dbReference>
<feature type="domain" description="Glycosyltransferase 2-like" evidence="1">
    <location>
        <begin position="5"/>
        <end position="167"/>
    </location>
</feature>
<keyword evidence="2" id="KW-0808">Transferase</keyword>
<dbReference type="AlphaFoldDB" id="A0A2A2TBL4"/>
<dbReference type="Proteomes" id="UP000218238">
    <property type="component" value="Unassembled WGS sequence"/>
</dbReference>
<comment type="caution">
    <text evidence="2">The sequence shown here is derived from an EMBL/GenBank/DDBJ whole genome shotgun (WGS) entry which is preliminary data.</text>
</comment>
<dbReference type="InterPro" id="IPR001173">
    <property type="entry name" value="Glyco_trans_2-like"/>
</dbReference>
<dbReference type="InterPro" id="IPR029044">
    <property type="entry name" value="Nucleotide-diphossugar_trans"/>
</dbReference>
<dbReference type="InterPro" id="IPR050834">
    <property type="entry name" value="Glycosyltransf_2"/>
</dbReference>
<dbReference type="Gene3D" id="3.90.550.10">
    <property type="entry name" value="Spore Coat Polysaccharide Biosynthesis Protein SpsA, Chain A"/>
    <property type="match status" value="1"/>
</dbReference>
<dbReference type="Pfam" id="PF00535">
    <property type="entry name" value="Glycos_transf_2"/>
    <property type="match status" value="1"/>
</dbReference>
<dbReference type="EMBL" id="NTFS01000495">
    <property type="protein sequence ID" value="PAX51026.1"/>
    <property type="molecule type" value="Genomic_DNA"/>
</dbReference>
<keyword evidence="3" id="KW-1185">Reference proteome</keyword>
<evidence type="ECO:0000313" key="3">
    <source>
        <dbReference type="Proteomes" id="UP000218238"/>
    </source>
</evidence>
<reference evidence="2 3" key="1">
    <citation type="submission" date="2017-08" db="EMBL/GenBank/DDBJ databases">
        <title>Draft genome sequence of filamentous cyanobacterium Calothrix elsteri CCALA 953.</title>
        <authorList>
            <person name="Gagunashvili A.N."/>
            <person name="Elster J."/>
            <person name="Andresson O.S."/>
        </authorList>
    </citation>
    <scope>NUCLEOTIDE SEQUENCE [LARGE SCALE GENOMIC DNA]</scope>
    <source>
        <strain evidence="2 3">CCALA 953</strain>
    </source>
</reference>
<dbReference type="PANTHER" id="PTHR43685:SF2">
    <property type="entry name" value="GLYCOSYLTRANSFERASE 2-LIKE DOMAIN-CONTAINING PROTEIN"/>
    <property type="match status" value="1"/>
</dbReference>
<accession>A0A2A2TBL4</accession>
<dbReference type="PANTHER" id="PTHR43685">
    <property type="entry name" value="GLYCOSYLTRANSFERASE"/>
    <property type="match status" value="1"/>
</dbReference>
<sequence length="319" mass="36634">MPKVSVIIPAYNAMKYLPETLESVLKQTFTDFEVVIVDDGSSDNISEWANQIIDDRVRLISQQNQELAAARNTGILNSTGEYIAFIDADDIWEASKLEKQVNYLDSHPLVGLVDTWTALIDENGNFLNKIINNSIEGDVRRTVTEVCNAFIASGSSPMIRRTCFDKVGLFDVDIKFAEDVDMWIRIGIHYHFGVVKEPLIRYRQHSNSKSRNCQSMLEGIRKVIEKTYSSMPTELLHLRGKSYGTWYLYFAWTALKNHNYPQAIEFRNQAIAHYPQQIFSIDFWRLSIAIALQTLLGVKGYEGVKYLMRMLRQPLSRMS</sequence>
<evidence type="ECO:0000259" key="1">
    <source>
        <dbReference type="Pfam" id="PF00535"/>
    </source>
</evidence>
<proteinExistence type="predicted"/>
<dbReference type="SUPFAM" id="SSF53448">
    <property type="entry name" value="Nucleotide-diphospho-sugar transferases"/>
    <property type="match status" value="1"/>
</dbReference>
<name>A0A2A2TBL4_9CYAN</name>